<dbReference type="AlphaFoldDB" id="A0A0A9AS49"/>
<reference evidence="1" key="2">
    <citation type="journal article" date="2015" name="Data Brief">
        <title>Shoot transcriptome of the giant reed, Arundo donax.</title>
        <authorList>
            <person name="Barrero R.A."/>
            <person name="Guerrero F.D."/>
            <person name="Moolhuijzen P."/>
            <person name="Goolsby J.A."/>
            <person name="Tidwell J."/>
            <person name="Bellgard S.E."/>
            <person name="Bellgard M.I."/>
        </authorList>
    </citation>
    <scope>NUCLEOTIDE SEQUENCE</scope>
    <source>
        <tissue evidence="1">Shoot tissue taken approximately 20 cm above the soil surface</tissue>
    </source>
</reference>
<dbReference type="EMBL" id="GBRH01243336">
    <property type="protein sequence ID" value="JAD54559.1"/>
    <property type="molecule type" value="Transcribed_RNA"/>
</dbReference>
<name>A0A0A9AS49_ARUDO</name>
<organism evidence="1">
    <name type="scientific">Arundo donax</name>
    <name type="common">Giant reed</name>
    <name type="synonym">Donax arundinaceus</name>
    <dbReference type="NCBI Taxonomy" id="35708"/>
    <lineage>
        <taxon>Eukaryota</taxon>
        <taxon>Viridiplantae</taxon>
        <taxon>Streptophyta</taxon>
        <taxon>Embryophyta</taxon>
        <taxon>Tracheophyta</taxon>
        <taxon>Spermatophyta</taxon>
        <taxon>Magnoliopsida</taxon>
        <taxon>Liliopsida</taxon>
        <taxon>Poales</taxon>
        <taxon>Poaceae</taxon>
        <taxon>PACMAD clade</taxon>
        <taxon>Arundinoideae</taxon>
        <taxon>Arundineae</taxon>
        <taxon>Arundo</taxon>
    </lineage>
</organism>
<proteinExistence type="predicted"/>
<protein>
    <submittedName>
        <fullName evidence="1">Uncharacterized protein</fullName>
    </submittedName>
</protein>
<reference evidence="1" key="1">
    <citation type="submission" date="2014-09" db="EMBL/GenBank/DDBJ databases">
        <authorList>
            <person name="Magalhaes I.L.F."/>
            <person name="Oliveira U."/>
            <person name="Santos F.R."/>
            <person name="Vidigal T.H.D.A."/>
            <person name="Brescovit A.D."/>
            <person name="Santos A.J."/>
        </authorList>
    </citation>
    <scope>NUCLEOTIDE SEQUENCE</scope>
    <source>
        <tissue evidence="1">Shoot tissue taken approximately 20 cm above the soil surface</tissue>
    </source>
</reference>
<evidence type="ECO:0000313" key="1">
    <source>
        <dbReference type="EMBL" id="JAD54559.1"/>
    </source>
</evidence>
<accession>A0A0A9AS49</accession>
<sequence>MLRHGAVPSYACSRLARAPSSLAAAVGLGVSAVADQVNMGYKDFAVDGNISALPRLSPCPRP</sequence>